<gene>
    <name evidence="1" type="ORF">EJG51_009515</name>
</gene>
<sequence>MSDTPYFQKHVFFCMNQREDGRPCCAERGAQAAQEHTKKRIKQLDLNGQGKIRINKAACLDRCDEGPVLVVYPQGTWYTYVDQSDIDEIIDVDLVGGGIVERLKI</sequence>
<evidence type="ECO:0000313" key="1">
    <source>
        <dbReference type="EMBL" id="QJQ06056.1"/>
    </source>
</evidence>
<dbReference type="Pfam" id="PF01257">
    <property type="entry name" value="2Fe-2S_thioredx"/>
    <property type="match status" value="1"/>
</dbReference>
<dbReference type="SUPFAM" id="SSF52833">
    <property type="entry name" value="Thioredoxin-like"/>
    <property type="match status" value="1"/>
</dbReference>
<dbReference type="EMBL" id="CP051152">
    <property type="protein sequence ID" value="QJQ06056.1"/>
    <property type="molecule type" value="Genomic_DNA"/>
</dbReference>
<reference evidence="1 2" key="1">
    <citation type="journal article" date="2019" name="Int. J. Syst. Evol. Microbiol.">
        <title>Undibacterium piscinae sp. nov., isolated from Korean shiner intestine.</title>
        <authorList>
            <person name="Lee S.Y."/>
            <person name="Kang W."/>
            <person name="Kim P.S."/>
            <person name="Kim H.S."/>
            <person name="Sung H."/>
            <person name="Shin N.R."/>
            <person name="Whon T.W."/>
            <person name="Yun J.H."/>
            <person name="Lee J.Y."/>
            <person name="Lee J.Y."/>
            <person name="Jung M.J."/>
            <person name="Jeong Y.S."/>
            <person name="Tak E.J."/>
            <person name="Han J.E."/>
            <person name="Hyun D.W."/>
            <person name="Kang M.S."/>
            <person name="Lee K.E."/>
            <person name="Lee B.H."/>
            <person name="Bae J.W."/>
        </authorList>
    </citation>
    <scope>NUCLEOTIDE SEQUENCE [LARGE SCALE GENOMIC DNA]</scope>
    <source>
        <strain evidence="1 2">S11R28</strain>
    </source>
</reference>
<name>A0A6M4A409_9BURK</name>
<dbReference type="KEGG" id="upi:EJG51_009515"/>
<dbReference type="CDD" id="cd02980">
    <property type="entry name" value="TRX_Fd_family"/>
    <property type="match status" value="1"/>
</dbReference>
<dbReference type="AlphaFoldDB" id="A0A6M4A409"/>
<accession>A0A6M4A409</accession>
<evidence type="ECO:0000313" key="2">
    <source>
        <dbReference type="Proteomes" id="UP000274350"/>
    </source>
</evidence>
<dbReference type="OrthoDB" id="9800597at2"/>
<protein>
    <submittedName>
        <fullName evidence="1">(2Fe-2S) ferredoxin domain-containing protein</fullName>
    </submittedName>
</protein>
<keyword evidence="2" id="KW-1185">Reference proteome</keyword>
<proteinExistence type="predicted"/>
<organism evidence="1 2">
    <name type="scientific">Undibacterium piscinae</name>
    <dbReference type="NCBI Taxonomy" id="2495591"/>
    <lineage>
        <taxon>Bacteria</taxon>
        <taxon>Pseudomonadati</taxon>
        <taxon>Pseudomonadota</taxon>
        <taxon>Betaproteobacteria</taxon>
        <taxon>Burkholderiales</taxon>
        <taxon>Oxalobacteraceae</taxon>
        <taxon>Undibacterium</taxon>
    </lineage>
</organism>
<dbReference type="Proteomes" id="UP000274350">
    <property type="component" value="Chromosome"/>
</dbReference>
<dbReference type="InterPro" id="IPR036249">
    <property type="entry name" value="Thioredoxin-like_sf"/>
</dbReference>
<dbReference type="Gene3D" id="3.40.30.10">
    <property type="entry name" value="Glutaredoxin"/>
    <property type="match status" value="1"/>
</dbReference>